<keyword evidence="6" id="KW-1185">Reference proteome</keyword>
<feature type="compositionally biased region" description="Basic and acidic residues" evidence="3">
    <location>
        <begin position="495"/>
        <end position="513"/>
    </location>
</feature>
<dbReference type="InterPro" id="IPR037359">
    <property type="entry name" value="NST/OST"/>
</dbReference>
<protein>
    <recommendedName>
        <fullName evidence="4">Sulfotransferase domain-containing protein</fullName>
    </recommendedName>
</protein>
<dbReference type="Pfam" id="PF00685">
    <property type="entry name" value="Sulfotransfer_1"/>
    <property type="match status" value="2"/>
</dbReference>
<dbReference type="InterPro" id="IPR027417">
    <property type="entry name" value="P-loop_NTPase"/>
</dbReference>
<evidence type="ECO:0000313" key="5">
    <source>
        <dbReference type="EMBL" id="KAJ8301417.1"/>
    </source>
</evidence>
<dbReference type="SUPFAM" id="SSF52540">
    <property type="entry name" value="P-loop containing nucleoside triphosphate hydrolases"/>
    <property type="match status" value="2"/>
</dbReference>
<accession>A0ABQ9E7Y2</accession>
<proteinExistence type="predicted"/>
<reference evidence="5 6" key="1">
    <citation type="submission" date="2022-12" db="EMBL/GenBank/DDBJ databases">
        <title>Chromosome-level genome of Tegillarca granosa.</title>
        <authorList>
            <person name="Kim J."/>
        </authorList>
    </citation>
    <scope>NUCLEOTIDE SEQUENCE [LARGE SCALE GENOMIC DNA]</scope>
    <source>
        <strain evidence="5">Teg-2019</strain>
        <tissue evidence="5">Adductor muscle</tissue>
    </source>
</reference>
<feature type="domain" description="Sulfotransferase" evidence="4">
    <location>
        <begin position="541"/>
        <end position="777"/>
    </location>
</feature>
<evidence type="ECO:0000313" key="6">
    <source>
        <dbReference type="Proteomes" id="UP001217089"/>
    </source>
</evidence>
<keyword evidence="2" id="KW-0325">Glycoprotein</keyword>
<dbReference type="Gene3D" id="3.40.50.300">
    <property type="entry name" value="P-loop containing nucleotide triphosphate hydrolases"/>
    <property type="match status" value="2"/>
</dbReference>
<evidence type="ECO:0000256" key="1">
    <source>
        <dbReference type="ARBA" id="ARBA00022679"/>
    </source>
</evidence>
<organism evidence="5 6">
    <name type="scientific">Tegillarca granosa</name>
    <name type="common">Malaysian cockle</name>
    <name type="synonym">Anadara granosa</name>
    <dbReference type="NCBI Taxonomy" id="220873"/>
    <lineage>
        <taxon>Eukaryota</taxon>
        <taxon>Metazoa</taxon>
        <taxon>Spiralia</taxon>
        <taxon>Lophotrochozoa</taxon>
        <taxon>Mollusca</taxon>
        <taxon>Bivalvia</taxon>
        <taxon>Autobranchia</taxon>
        <taxon>Pteriomorphia</taxon>
        <taxon>Arcoida</taxon>
        <taxon>Arcoidea</taxon>
        <taxon>Arcidae</taxon>
        <taxon>Tegillarca</taxon>
    </lineage>
</organism>
<feature type="region of interest" description="Disordered" evidence="3">
    <location>
        <begin position="62"/>
        <end position="83"/>
    </location>
</feature>
<dbReference type="EMBL" id="JARBDR010000918">
    <property type="protein sequence ID" value="KAJ8301417.1"/>
    <property type="molecule type" value="Genomic_DNA"/>
</dbReference>
<dbReference type="PANTHER" id="PTHR10605">
    <property type="entry name" value="HEPARAN SULFATE SULFOTRANSFERASE"/>
    <property type="match status" value="1"/>
</dbReference>
<evidence type="ECO:0000259" key="4">
    <source>
        <dbReference type="Pfam" id="PF00685"/>
    </source>
</evidence>
<dbReference type="PANTHER" id="PTHR10605:SF65">
    <property type="entry name" value="GH20068P"/>
    <property type="match status" value="1"/>
</dbReference>
<keyword evidence="1" id="KW-0808">Transferase</keyword>
<evidence type="ECO:0000256" key="2">
    <source>
        <dbReference type="ARBA" id="ARBA00023180"/>
    </source>
</evidence>
<feature type="compositionally biased region" description="Basic and acidic residues" evidence="3">
    <location>
        <begin position="70"/>
        <end position="83"/>
    </location>
</feature>
<evidence type="ECO:0000256" key="3">
    <source>
        <dbReference type="SAM" id="MobiDB-lite"/>
    </source>
</evidence>
<comment type="caution">
    <text evidence="5">The sequence shown here is derived from an EMBL/GenBank/DDBJ whole genome shotgun (WGS) entry which is preliminary data.</text>
</comment>
<gene>
    <name evidence="5" type="ORF">KUTeg_020404</name>
</gene>
<name>A0ABQ9E7Y2_TEGGR</name>
<feature type="region of interest" description="Disordered" evidence="3">
    <location>
        <begin position="494"/>
        <end position="513"/>
    </location>
</feature>
<sequence length="793" mass="93271">MSYLSPNIVEEINKKVAKKRFVNSGEFFPGNKRVEQNLDFDLDWKENNNILKRFLKKFEMDAGDQNENSNENHKTAESKRNKLEEDLDKEYEDGENNLEGNLNEKSVENEILDIKLYPNRKQELVLKDGEDIEEMSKELLENYKNNLFDRRLLKKKGRWVQMKKMMSNKENSDLNVKFEKSNDDEFEKSQYGKVGNFKKSNTFLGNKNISKIVKSLKDHMDFKRRLPQCVIIGMRKAGTKALITFLELNKNIKTASKEVHFFDTDENYIKGFEWYKDQMPYSRAGQITIEKTPRYVLEDKVPDRIYRMNSSIKLILIVKEPVLRAISEYAQNYARSKKNRQMTFEEYALKRGTGEVNVEYKAVNRSIYYLHMPKWLSKFHRKQIHIVDGDELVEKPETELNKIENFLGLEQEINSNMFYFNKTKGFKCARRDEFSEPICLGANKGREHPVVLSGVIKKLQDFYRPLNKKVPINLSSESDVATINKLQKSNFINSKIDKNNPTHTNENEDNRVRNDEENRIPGIHTDASARSPTAKQRLPGAIIIGMSKAGTRALNDYLTLNPNIKGTKREVHFFERDKNYSKGYEWYKGQLAYSEEGQLTIERTPRYVVSDNVPERIYRMNSSIKILVIVKEPLTRAISEYVHNCAESAKYRRKTFEQYSIISETGEVNTNYKPISKSVYFKYMPKWYRYFPQDQIFVVDGDNMITNPLQEINKVERFLGFTPQISEKNIYFNTTKGFYCMRARHIDSPKCLAKNKGRPHPVIRPDVVKKLHQYFRPLNEKFFLQIGKRFDWP</sequence>
<dbReference type="InterPro" id="IPR000863">
    <property type="entry name" value="Sulfotransferase_dom"/>
</dbReference>
<dbReference type="Proteomes" id="UP001217089">
    <property type="component" value="Unassembled WGS sequence"/>
</dbReference>
<feature type="domain" description="Sulfotransferase" evidence="4">
    <location>
        <begin position="227"/>
        <end position="435"/>
    </location>
</feature>